<evidence type="ECO:0000313" key="2">
    <source>
        <dbReference type="EMBL" id="MCM6762820.1"/>
    </source>
</evidence>
<feature type="region of interest" description="Disordered" evidence="1">
    <location>
        <begin position="1"/>
        <end position="24"/>
    </location>
</feature>
<evidence type="ECO:0000256" key="1">
    <source>
        <dbReference type="SAM" id="MobiDB-lite"/>
    </source>
</evidence>
<proteinExistence type="predicted"/>
<dbReference type="Proteomes" id="UP001155240">
    <property type="component" value="Unassembled WGS sequence"/>
</dbReference>
<protein>
    <submittedName>
        <fullName evidence="2">Uncharacterized protein</fullName>
    </submittedName>
</protein>
<feature type="non-terminal residue" evidence="2">
    <location>
        <position position="1"/>
    </location>
</feature>
<name>A0A9X2IRY3_9MICO</name>
<gene>
    <name evidence="2" type="ORF">NB037_10370</name>
</gene>
<reference evidence="2" key="1">
    <citation type="submission" date="2022-06" db="EMBL/GenBank/DDBJ databases">
        <title>Whole genome shotgun sequencing (WGS) of Rathayibacter sp. ZW T2_19, isolated from stored onions (Allium cepa).</title>
        <authorList>
            <person name="Stoll D.A."/>
            <person name="Huch M."/>
        </authorList>
    </citation>
    <scope>NUCLEOTIDE SEQUENCE</scope>
    <source>
        <strain evidence="2">ZW T2_19</strain>
    </source>
</reference>
<dbReference type="EMBL" id="JAMRYM010000038">
    <property type="protein sequence ID" value="MCM6762820.1"/>
    <property type="molecule type" value="Genomic_DNA"/>
</dbReference>
<organism evidence="2 3">
    <name type="scientific">Rathayibacter rubneri</name>
    <dbReference type="NCBI Taxonomy" id="2950106"/>
    <lineage>
        <taxon>Bacteria</taxon>
        <taxon>Bacillati</taxon>
        <taxon>Actinomycetota</taxon>
        <taxon>Actinomycetes</taxon>
        <taxon>Micrococcales</taxon>
        <taxon>Microbacteriaceae</taxon>
        <taxon>Rathayibacter</taxon>
    </lineage>
</organism>
<keyword evidence="3" id="KW-1185">Reference proteome</keyword>
<comment type="caution">
    <text evidence="2">The sequence shown here is derived from an EMBL/GenBank/DDBJ whole genome shotgun (WGS) entry which is preliminary data.</text>
</comment>
<dbReference type="RefSeq" id="WP_251945580.1">
    <property type="nucleotide sequence ID" value="NZ_JAMRYM010000038.1"/>
</dbReference>
<accession>A0A9X2IRY3</accession>
<feature type="compositionally biased region" description="Low complexity" evidence="1">
    <location>
        <begin position="14"/>
        <end position="24"/>
    </location>
</feature>
<sequence>PPEETPMPPSSILAAPPGGTAAPGRPVPRLHLDLSVSHSGGAPARGADALVLVFWLHVRNDTAGPLHDLHLLQGGFSDGVDTDLEYDAAPIVLAGPDGRMEPGAGFVAVARYTARVLPRARTLLNTIVVRGTGADGAPVSGRAQVRVTVERERPPRVR</sequence>
<dbReference type="AlphaFoldDB" id="A0A9X2IRY3"/>
<evidence type="ECO:0000313" key="3">
    <source>
        <dbReference type="Proteomes" id="UP001155240"/>
    </source>
</evidence>